<dbReference type="GO" id="GO:0008774">
    <property type="term" value="F:acetaldehyde dehydrogenase (acetylating) activity"/>
    <property type="evidence" value="ECO:0007669"/>
    <property type="project" value="UniProtKB-UniRule"/>
</dbReference>
<dbReference type="FunFam" id="3.40.50.1970:FF:000002">
    <property type="entry name" value="Aldehyde-alcohol dehydrogenase"/>
    <property type="match status" value="1"/>
</dbReference>
<dbReference type="CDD" id="cd07122">
    <property type="entry name" value="ALDH_F20_ACDH"/>
    <property type="match status" value="1"/>
</dbReference>
<evidence type="ECO:0000256" key="6">
    <source>
        <dbReference type="ARBA" id="ARBA00023268"/>
    </source>
</evidence>
<comment type="caution">
    <text evidence="17">The sequence shown here is derived from an EMBL/GenBank/DDBJ whole genome shotgun (WGS) entry which is preliminary data.</text>
</comment>
<keyword evidence="5" id="KW-0520">NAD</keyword>
<accession>A0A3D4S5C0</accession>
<evidence type="ECO:0000259" key="16">
    <source>
        <dbReference type="Pfam" id="PF25137"/>
    </source>
</evidence>
<evidence type="ECO:0000256" key="10">
    <source>
        <dbReference type="ARBA" id="ARBA00052923"/>
    </source>
</evidence>
<dbReference type="InterPro" id="IPR012079">
    <property type="entry name" value="Bifunc_Ald-ADH"/>
</dbReference>
<feature type="domain" description="Aldehyde dehydrogenase" evidence="14">
    <location>
        <begin position="36"/>
        <end position="296"/>
    </location>
</feature>
<dbReference type="GO" id="GO:0006066">
    <property type="term" value="P:alcohol metabolic process"/>
    <property type="evidence" value="ECO:0007669"/>
    <property type="project" value="InterPro"/>
</dbReference>
<dbReference type="Pfam" id="PF00171">
    <property type="entry name" value="Aldedh"/>
    <property type="match status" value="1"/>
</dbReference>
<evidence type="ECO:0000256" key="8">
    <source>
        <dbReference type="ARBA" id="ARBA00035645"/>
    </source>
</evidence>
<dbReference type="PANTHER" id="PTHR11496">
    <property type="entry name" value="ALCOHOL DEHYDROGENASE"/>
    <property type="match status" value="1"/>
</dbReference>
<dbReference type="GO" id="GO:0046872">
    <property type="term" value="F:metal ion binding"/>
    <property type="evidence" value="ECO:0007669"/>
    <property type="project" value="InterPro"/>
</dbReference>
<dbReference type="Gene3D" id="1.20.1090.10">
    <property type="entry name" value="Dehydroquinate synthase-like - alpha domain"/>
    <property type="match status" value="1"/>
</dbReference>
<dbReference type="NCBIfam" id="NF010378">
    <property type="entry name" value="PRK13805.1"/>
    <property type="match status" value="1"/>
</dbReference>
<dbReference type="InterPro" id="IPR056798">
    <property type="entry name" value="ADH_Fe_C"/>
</dbReference>
<feature type="domain" description="Fe-containing alcohol dehydrogenase-like C-terminal" evidence="16">
    <location>
        <begin position="678"/>
        <end position="888"/>
    </location>
</feature>
<evidence type="ECO:0000256" key="5">
    <source>
        <dbReference type="ARBA" id="ARBA00023027"/>
    </source>
</evidence>
<dbReference type="Pfam" id="PF25137">
    <property type="entry name" value="ADH_Fe_C"/>
    <property type="match status" value="1"/>
</dbReference>
<sequence>MVKETSKASVATATKKESKKTVEVKKDSIDDVSPMINKLVERGLVALDQMMSLDQKDVDYIVGKASVAALDQHGVLAQHAVKETGRGVFEDKATKNLFACEHVVNNMRHTKTVGIIEDNDVEGLTLIAEPVGVICGITPTTNPTSTAIFKSLISLKTRNPIIFAFHPAAQESSAHAARIVRDAAVAAGAPENCIQWIDKPSIAATNALMNHPGIATILATGGNAMVRAAYSCGKPALGVGAGNVPAYIEKTADIKQAAHDIIMSKSFDNGMVCASEQAIIVDSDIYDDVVTELKSYHAYFVTEEEKKKLEKFCFGVEGYTDTVDDAKLNPTIVGKDASWIAEQAGFTVPKETNILIASCSEVGPKEPLTREKLSPVLAILKSDGQEDGIKLASQMVEFNGLGHSAAIHTKDEALVKRFGDTVKAIRIIWNSPSTFGGIGDVYNAFLPSLTLGCGSYGHNSVGDNVSAVNLLNIKKVGRRRNNMQWFKVPSKIYFERDSIQYLKTMKGLKRVMIVTDEAMVNLGFFERIVSQLDQREEGVTYQTFTDVEPDPDISTVRRGAEMMKSFKPDTIIALGGGSVMDAAKLMWLFYEQPEVDFRDLVQKFMDIRKRAFRFPELGKKAKYVGIPTTSGTGSEVTPFAVISDKKNNRKYPLADYSLTPTIAIVDPALVMTVPKVVTADTGMDVLTHAVEAYTSTLANDYTDGLALQAIKLVFENLEKSTNDPDFESREKMHNASTMAGMAFANAFLGMSHSMAHKVGGFFHTVHGRTNAILLPYVIRYNGTKPSKTSTWPKYNYYKADVKFQEIARMLGLKADTPEEAVKSFAQAVYDLGVKVGIEMNIAAQGVDQKDWENAIEEIAYLAYEDQCSPANPRLPLVKDMKAILSDAYYGYNEKRESVETQQKVTVKN</sequence>
<keyword evidence="3" id="KW-0408">Iron</keyword>
<dbReference type="InterPro" id="IPR034789">
    <property type="entry name" value="AAD_C"/>
</dbReference>
<dbReference type="PROSITE" id="PS00913">
    <property type="entry name" value="ADH_IRON_1"/>
    <property type="match status" value="1"/>
</dbReference>
<keyword evidence="6" id="KW-0511">Multifunctional enzyme</keyword>
<evidence type="ECO:0000256" key="11">
    <source>
        <dbReference type="ARBA" id="ARBA00074764"/>
    </source>
</evidence>
<comment type="similarity">
    <text evidence="8 12">In the C-terminal section; belongs to the iron-containing alcohol dehydrogenase family.</text>
</comment>
<evidence type="ECO:0000256" key="4">
    <source>
        <dbReference type="ARBA" id="ARBA00023026"/>
    </source>
</evidence>
<evidence type="ECO:0000256" key="3">
    <source>
        <dbReference type="ARBA" id="ARBA00023004"/>
    </source>
</evidence>
<reference evidence="17 18" key="1">
    <citation type="journal article" date="2018" name="Nat. Biotechnol.">
        <title>A standardized bacterial taxonomy based on genome phylogeny substantially revises the tree of life.</title>
        <authorList>
            <person name="Parks D.H."/>
            <person name="Chuvochina M."/>
            <person name="Waite D.W."/>
            <person name="Rinke C."/>
            <person name="Skarshewski A."/>
            <person name="Chaumeil P.A."/>
            <person name="Hugenholtz P."/>
        </authorList>
    </citation>
    <scope>NUCLEOTIDE SEQUENCE [LARGE SCALE GENOMIC DNA]</scope>
    <source>
        <strain evidence="17">UBA11306</strain>
    </source>
</reference>
<dbReference type="PROSITE" id="PS00060">
    <property type="entry name" value="ADH_IRON_2"/>
    <property type="match status" value="1"/>
</dbReference>
<gene>
    <name evidence="17" type="ORF">DIW15_00390</name>
</gene>
<dbReference type="FunFam" id="3.40.309.10:FF:000007">
    <property type="entry name" value="Aldehyde-alcohol dehydrogenase"/>
    <property type="match status" value="1"/>
</dbReference>
<evidence type="ECO:0000259" key="15">
    <source>
        <dbReference type="Pfam" id="PF00465"/>
    </source>
</evidence>
<dbReference type="Gene3D" id="3.40.309.10">
    <property type="entry name" value="Aldehyde Dehydrogenase, Chain A, domain 2"/>
    <property type="match status" value="1"/>
</dbReference>
<dbReference type="PANTHER" id="PTHR11496:SF83">
    <property type="entry name" value="HYDROXYACID-OXOACID TRANSHYDROGENASE, MITOCHONDRIAL"/>
    <property type="match status" value="1"/>
</dbReference>
<protein>
    <recommendedName>
        <fullName evidence="11 12">Aldehyde-alcohol dehydrogenase</fullName>
    </recommendedName>
</protein>
<comment type="catalytic activity">
    <reaction evidence="9">
        <text>an aldehyde + NAD(+) + H2O = a carboxylate + NADH + 2 H(+)</text>
        <dbReference type="Rhea" id="RHEA:16185"/>
        <dbReference type="ChEBI" id="CHEBI:15377"/>
        <dbReference type="ChEBI" id="CHEBI:15378"/>
        <dbReference type="ChEBI" id="CHEBI:17478"/>
        <dbReference type="ChEBI" id="CHEBI:29067"/>
        <dbReference type="ChEBI" id="CHEBI:57540"/>
        <dbReference type="ChEBI" id="CHEBI:57945"/>
        <dbReference type="EC" id="1.2.1.3"/>
    </reaction>
</comment>
<evidence type="ECO:0000256" key="2">
    <source>
        <dbReference type="ARBA" id="ARBA00023002"/>
    </source>
</evidence>
<dbReference type="InterPro" id="IPR018211">
    <property type="entry name" value="ADH_Fe_CS"/>
</dbReference>
<evidence type="ECO:0000256" key="7">
    <source>
        <dbReference type="ARBA" id="ARBA00035641"/>
    </source>
</evidence>
<keyword evidence="4" id="KW-0843">Virulence</keyword>
<organism evidence="17 18">
    <name type="scientific">Bavariicoccus seileri</name>
    <dbReference type="NCBI Taxonomy" id="549685"/>
    <lineage>
        <taxon>Bacteria</taxon>
        <taxon>Bacillati</taxon>
        <taxon>Bacillota</taxon>
        <taxon>Bacilli</taxon>
        <taxon>Lactobacillales</taxon>
        <taxon>Enterococcaceae</taxon>
        <taxon>Bavariicoccus</taxon>
    </lineage>
</organism>
<dbReference type="SUPFAM" id="SSF53720">
    <property type="entry name" value="ALDH-like"/>
    <property type="match status" value="1"/>
</dbReference>
<feature type="domain" description="Alcohol dehydrogenase iron-type/glycerol dehydrogenase GldA" evidence="15">
    <location>
        <begin position="489"/>
        <end position="667"/>
    </location>
</feature>
<dbReference type="SUPFAM" id="SSF56796">
    <property type="entry name" value="Dehydroquinate synthase-like"/>
    <property type="match status" value="1"/>
</dbReference>
<feature type="region of interest" description="Disordered" evidence="13">
    <location>
        <begin position="1"/>
        <end position="22"/>
    </location>
</feature>
<name>A0A3D4S5C0_9ENTE</name>
<dbReference type="STRING" id="1121105.GCA_000421665_00355"/>
<keyword evidence="2 12" id="KW-0560">Oxidoreductase</keyword>
<dbReference type="Gene3D" id="3.40.50.1970">
    <property type="match status" value="1"/>
</dbReference>
<dbReference type="GO" id="GO:0004022">
    <property type="term" value="F:alcohol dehydrogenase (NAD+) activity"/>
    <property type="evidence" value="ECO:0007669"/>
    <property type="project" value="UniProtKB-UniRule"/>
</dbReference>
<comment type="cofactor">
    <cofactor evidence="1">
        <name>Fe(2+)</name>
        <dbReference type="ChEBI" id="CHEBI:29033"/>
    </cofactor>
</comment>
<dbReference type="Gene3D" id="3.40.605.10">
    <property type="entry name" value="Aldehyde Dehydrogenase, Chain A, domain 1"/>
    <property type="match status" value="1"/>
</dbReference>
<proteinExistence type="inferred from homology"/>
<evidence type="ECO:0000256" key="12">
    <source>
        <dbReference type="PIRNR" id="PIRNR000111"/>
    </source>
</evidence>
<dbReference type="InterPro" id="IPR016163">
    <property type="entry name" value="Ald_DH_C"/>
</dbReference>
<evidence type="ECO:0000259" key="14">
    <source>
        <dbReference type="Pfam" id="PF00171"/>
    </source>
</evidence>
<dbReference type="Proteomes" id="UP000262195">
    <property type="component" value="Unassembled WGS sequence"/>
</dbReference>
<comment type="catalytic activity">
    <reaction evidence="10">
        <text>ethanol + NAD(+) = acetaldehyde + NADH + H(+)</text>
        <dbReference type="Rhea" id="RHEA:25290"/>
        <dbReference type="ChEBI" id="CHEBI:15343"/>
        <dbReference type="ChEBI" id="CHEBI:15378"/>
        <dbReference type="ChEBI" id="CHEBI:16236"/>
        <dbReference type="ChEBI" id="CHEBI:57540"/>
        <dbReference type="ChEBI" id="CHEBI:57945"/>
        <dbReference type="EC" id="1.1.1.1"/>
    </reaction>
</comment>
<dbReference type="Pfam" id="PF00465">
    <property type="entry name" value="Fe-ADH"/>
    <property type="match status" value="1"/>
</dbReference>
<dbReference type="InterPro" id="IPR016161">
    <property type="entry name" value="Ald_DH/histidinol_DH"/>
</dbReference>
<evidence type="ECO:0000256" key="9">
    <source>
        <dbReference type="ARBA" id="ARBA00049194"/>
    </source>
</evidence>
<evidence type="ECO:0000256" key="13">
    <source>
        <dbReference type="SAM" id="MobiDB-lite"/>
    </source>
</evidence>
<dbReference type="InterPro" id="IPR016162">
    <property type="entry name" value="Ald_DH_N"/>
</dbReference>
<dbReference type="GO" id="GO:0004029">
    <property type="term" value="F:aldehyde dehydrogenase (NAD+) activity"/>
    <property type="evidence" value="ECO:0007669"/>
    <property type="project" value="UniProtKB-EC"/>
</dbReference>
<evidence type="ECO:0000256" key="1">
    <source>
        <dbReference type="ARBA" id="ARBA00001954"/>
    </source>
</evidence>
<dbReference type="InterPro" id="IPR015590">
    <property type="entry name" value="Aldehyde_DH_dom"/>
</dbReference>
<dbReference type="InterPro" id="IPR001670">
    <property type="entry name" value="ADH_Fe/GldA"/>
</dbReference>
<dbReference type="PIRSF" id="PIRSF000111">
    <property type="entry name" value="ALDH_ADH"/>
    <property type="match status" value="1"/>
</dbReference>
<dbReference type="FunFam" id="1.20.1090.10:FF:000001">
    <property type="entry name" value="Aldehyde-alcohol dehydrogenase"/>
    <property type="match status" value="1"/>
</dbReference>
<evidence type="ECO:0000313" key="18">
    <source>
        <dbReference type="Proteomes" id="UP000262195"/>
    </source>
</evidence>
<dbReference type="InterPro" id="IPR039697">
    <property type="entry name" value="Alcohol_dehydrogenase_Fe"/>
</dbReference>
<dbReference type="EMBL" id="DQHO01000003">
    <property type="protein sequence ID" value="HCS93151.1"/>
    <property type="molecule type" value="Genomic_DNA"/>
</dbReference>
<comment type="similarity">
    <text evidence="7 12">In the N-terminal section; belongs to the aldehyde dehydrogenase family.</text>
</comment>
<dbReference type="CDD" id="cd08178">
    <property type="entry name" value="AAD_C"/>
    <property type="match status" value="1"/>
</dbReference>
<dbReference type="GO" id="GO:0015976">
    <property type="term" value="P:carbon utilization"/>
    <property type="evidence" value="ECO:0007669"/>
    <property type="project" value="InterPro"/>
</dbReference>
<dbReference type="AlphaFoldDB" id="A0A3D4S5C0"/>
<evidence type="ECO:0000313" key="17">
    <source>
        <dbReference type="EMBL" id="HCS93151.1"/>
    </source>
</evidence>